<dbReference type="Pfam" id="PF02371">
    <property type="entry name" value="Transposase_20"/>
    <property type="match status" value="1"/>
</dbReference>
<dbReference type="NCBIfam" id="NF033542">
    <property type="entry name" value="transpos_IS110"/>
    <property type="match status" value="1"/>
</dbReference>
<dbReference type="AlphaFoldDB" id="A0AAP6BJ28"/>
<keyword evidence="5" id="KW-1185">Reference proteome</keyword>
<dbReference type="GeneID" id="69812396"/>
<dbReference type="PANTHER" id="PTHR33055:SF3">
    <property type="entry name" value="PUTATIVE TRANSPOSASE FOR IS117-RELATED"/>
    <property type="match status" value="1"/>
</dbReference>
<proteinExistence type="predicted"/>
<dbReference type="Proteomes" id="UP001282288">
    <property type="component" value="Unassembled WGS sequence"/>
</dbReference>
<organism evidence="3 6">
    <name type="scientific">Streptomyces acidiscabies</name>
    <dbReference type="NCBI Taxonomy" id="42234"/>
    <lineage>
        <taxon>Bacteria</taxon>
        <taxon>Bacillati</taxon>
        <taxon>Actinomycetota</taxon>
        <taxon>Actinomycetes</taxon>
        <taxon>Kitasatosporales</taxon>
        <taxon>Streptomycetaceae</taxon>
        <taxon>Streptomyces</taxon>
    </lineage>
</organism>
<dbReference type="Proteomes" id="UP001272987">
    <property type="component" value="Unassembled WGS sequence"/>
</dbReference>
<gene>
    <name evidence="3" type="ORF">PV399_39110</name>
    <name evidence="4" type="ORF">PV666_44180</name>
</gene>
<protein>
    <submittedName>
        <fullName evidence="3">IS110 family transposase</fullName>
    </submittedName>
</protein>
<dbReference type="PANTHER" id="PTHR33055">
    <property type="entry name" value="TRANSPOSASE FOR INSERTION SEQUENCE ELEMENT IS1111A"/>
    <property type="match status" value="1"/>
</dbReference>
<dbReference type="EMBL" id="JARAWP010000039">
    <property type="protein sequence ID" value="MDX3024817.1"/>
    <property type="molecule type" value="Genomic_DNA"/>
</dbReference>
<name>A0AAP6BJ28_9ACTN</name>
<dbReference type="InterPro" id="IPR002525">
    <property type="entry name" value="Transp_IS110-like_N"/>
</dbReference>
<reference evidence="3 5" key="1">
    <citation type="journal article" date="2023" name="Microb. Genom.">
        <title>Mesoterricola silvestris gen. nov., sp. nov., Mesoterricola sediminis sp. nov., Geothrix oryzae sp. nov., Geothrix edaphica sp. nov., Geothrix rubra sp. nov., and Geothrix limicola sp. nov., six novel members of Acidobacteriota isolated from soils.</title>
        <authorList>
            <person name="Weisberg A.J."/>
            <person name="Pearce E."/>
            <person name="Kramer C.G."/>
            <person name="Chang J.H."/>
            <person name="Clarke C.R."/>
        </authorList>
    </citation>
    <scope>NUCLEOTIDE SEQUENCE</scope>
    <source>
        <strain evidence="4 5">NB05-1H</strain>
        <strain evidence="3">NRRL_B-16521</strain>
    </source>
</reference>
<evidence type="ECO:0000313" key="3">
    <source>
        <dbReference type="EMBL" id="MDX2965681.1"/>
    </source>
</evidence>
<comment type="caution">
    <text evidence="3">The sequence shown here is derived from an EMBL/GenBank/DDBJ whole genome shotgun (WGS) entry which is preliminary data.</text>
</comment>
<evidence type="ECO:0000259" key="2">
    <source>
        <dbReference type="Pfam" id="PF02371"/>
    </source>
</evidence>
<feature type="domain" description="Transposase IS116/IS110/IS902 C-terminal" evidence="2">
    <location>
        <begin position="272"/>
        <end position="357"/>
    </location>
</feature>
<dbReference type="Pfam" id="PF01548">
    <property type="entry name" value="DEDD_Tnp_IS110"/>
    <property type="match status" value="1"/>
</dbReference>
<sequence>MLFAGCDWADRWLDFAVVDAAGSVVAETRIVYTAGHDPVAEYRAFLSTFARQWRATVTGIEDTTLPFARALASSGMAVVHVDPFRAARQRAALGVAKSDRADARMLAAMVRAGSYRAPVPGSSATLALRAVARSHRAAAQERTEALHRLRAGLVRTWPAAVGAWPASVGGLRSPQALAVLAAAPGPRAASRLTRAGLADLVSQAGRVRAVDREAERLRMLFCRPVMLLDPDVEEAEAIRIRDLVAAVQDTVRRTDRLAQDMEIYYGRHPHHSVLRAVPGIGATLGAHLLAEIGDAAEQFPGGRSLAAYAGVSPVTWASGTICRVSARKASSTLLRATLHQAAFSMASHSPGAHQYYRRRRAAGDAHATALRKTARRLVLCLYHCMAARTPYDDGIAFSYDPDAPGAPDRPRRTPPLSEAQICLARGLLDADTPVSAVAKQFDVSPATIHRHVLGRRDRRP</sequence>
<dbReference type="RefSeq" id="WP_010352135.1">
    <property type="nucleotide sequence ID" value="NZ_CP122369.1"/>
</dbReference>
<evidence type="ECO:0000313" key="5">
    <source>
        <dbReference type="Proteomes" id="UP001272987"/>
    </source>
</evidence>
<dbReference type="EMBL" id="JARAWC010000044">
    <property type="protein sequence ID" value="MDX2965681.1"/>
    <property type="molecule type" value="Genomic_DNA"/>
</dbReference>
<accession>A0AAP6BJ28</accession>
<dbReference type="GO" id="GO:0006313">
    <property type="term" value="P:DNA transposition"/>
    <property type="evidence" value="ECO:0007669"/>
    <property type="project" value="InterPro"/>
</dbReference>
<dbReference type="GO" id="GO:0004803">
    <property type="term" value="F:transposase activity"/>
    <property type="evidence" value="ECO:0007669"/>
    <property type="project" value="InterPro"/>
</dbReference>
<dbReference type="InterPro" id="IPR047650">
    <property type="entry name" value="Transpos_IS110"/>
</dbReference>
<dbReference type="Gene3D" id="1.10.10.60">
    <property type="entry name" value="Homeodomain-like"/>
    <property type="match status" value="1"/>
</dbReference>
<dbReference type="InterPro" id="IPR003346">
    <property type="entry name" value="Transposase_20"/>
</dbReference>
<evidence type="ECO:0000313" key="6">
    <source>
        <dbReference type="Proteomes" id="UP001282288"/>
    </source>
</evidence>
<evidence type="ECO:0000313" key="4">
    <source>
        <dbReference type="EMBL" id="MDX3024817.1"/>
    </source>
</evidence>
<feature type="domain" description="Transposase IS110-like N-terminal" evidence="1">
    <location>
        <begin position="4"/>
        <end position="158"/>
    </location>
</feature>
<dbReference type="GO" id="GO:0003677">
    <property type="term" value="F:DNA binding"/>
    <property type="evidence" value="ECO:0007669"/>
    <property type="project" value="InterPro"/>
</dbReference>
<evidence type="ECO:0000259" key="1">
    <source>
        <dbReference type="Pfam" id="PF01548"/>
    </source>
</evidence>